<keyword evidence="2" id="KW-1185">Reference proteome</keyword>
<dbReference type="EMBL" id="UPHU01000001">
    <property type="protein sequence ID" value="VBA51208.1"/>
    <property type="molecule type" value="Genomic_DNA"/>
</dbReference>
<proteinExistence type="predicted"/>
<evidence type="ECO:0000313" key="1">
    <source>
        <dbReference type="EMBL" id="VBA51208.1"/>
    </source>
</evidence>
<evidence type="ECO:0000313" key="2">
    <source>
        <dbReference type="Proteomes" id="UP000268285"/>
    </source>
</evidence>
<gene>
    <name evidence="1" type="ORF">LAUMK142_02987</name>
</gene>
<dbReference type="InterPro" id="IPR036259">
    <property type="entry name" value="MFS_trans_sf"/>
</dbReference>
<dbReference type="SUPFAM" id="SSF103473">
    <property type="entry name" value="MFS general substrate transporter"/>
    <property type="match status" value="1"/>
</dbReference>
<sequence>MLGAMTFLPTYMQYVDGVSATTSGLRTLPMVVGMLVTPPAVVSWSAAPAGTRYSR</sequence>
<dbReference type="Proteomes" id="UP000268285">
    <property type="component" value="Unassembled WGS sequence"/>
</dbReference>
<reference evidence="1 2" key="1">
    <citation type="submission" date="2018-09" db="EMBL/GenBank/DDBJ databases">
        <authorList>
            <person name="Tagini F."/>
        </authorList>
    </citation>
    <scope>NUCLEOTIDE SEQUENCE [LARGE SCALE GENOMIC DNA]</scope>
    <source>
        <strain evidence="1 2">MK142</strain>
    </source>
</reference>
<protein>
    <submittedName>
        <fullName evidence="1">Uncharacterized protein</fullName>
    </submittedName>
</protein>
<name>A0A498QS77_9MYCO</name>
<dbReference type="AlphaFoldDB" id="A0A498QS77"/>
<organism evidence="1 2">
    <name type="scientific">Mycobacterium pseudokansasii</name>
    <dbReference type="NCBI Taxonomy" id="2341080"/>
    <lineage>
        <taxon>Bacteria</taxon>
        <taxon>Bacillati</taxon>
        <taxon>Actinomycetota</taxon>
        <taxon>Actinomycetes</taxon>
        <taxon>Mycobacteriales</taxon>
        <taxon>Mycobacteriaceae</taxon>
        <taxon>Mycobacterium</taxon>
    </lineage>
</organism>
<accession>A0A498QS77</accession>